<sequence length="1294" mass="143671">EYKHNQPPNRIAIKALTGLGLMQLVEHFLCSNEVYKGDLNVMQMGDAMYGEANLQPGFQQQIMSLKQQQQLQQQMLVQQFQERQQQMMQNHERELHEYQQFQQDQLAKEHERQMQEHFKQLVMLQKQQEYLAEQQKLEERQRMEKELQEKTRLSQIKNKGKDEESAVASTEVKLRLQEFVLTKKQREAVTHNSPPQFRHWPLEQGSPPTGLSPPYSRTLLGKYDDDFPLRKTASEPNLKVRSALKQKITERSRITQSPILPRRFEKGYFKRKGPLSIDCGSNSDSGPNSPPSGVHPALSNGTSLKEQETHIHPLLLYNMGYSNPDLYTSPSMPNISMGRPPSAGGTSNHPNYTEADLRAMSAARLGLPLTHGLPAAGPGIPGYPHPYVMDGEYPSPSESTGRSSNYMLKAIEETGRATGTKPSPLAGPYPTPTNPHSSSDTHQARIHKHRPLRHTQSAPLPFIPQTLLMQRGAVTGPGLEHDPEQILKDKFLVKQHIRQTVLQRTSSKTHMENVDEETEAKLAQEMKESREADDSEVVVVKETKMDEGDAEVRKKLQRRESEHLLAVTKPHRKHHKPLTRTQSSPLVTFSMPPPAQDMGPVKYTFTTAIAYDQSMQKHQCTCGQDNVHPEHAGRIHAIWSRLKEKNLISKCQELRCRKASLEEIQSCHSEVYTLFFATNHLGRPRLDPKIFESLPMRFCALPCGGVGVDSDTVWNDFYTSNAARMAAGCVTEMACRVAAGELKNGFALVRPPGHHAEPEQAMGFCYFNSVAIAAKQVKAKLNKKKVLIVDWDVHHGNGTQLMTYNDKEILYISIHRHDEGNFFPGTGAPEECGVGDAVGFNINIAFGGGLEPAKGDAEYLAAFRTLIMPIAQKFEPEMVLVSAGFDAASGHPAPLGGYVVSPECFGHMTRELMTLAGGKVVLALEGGYHMSAICDAAEMCMRALLGQEIPPIRESELCKAPCKSAVETLENTIKIQSGHWGCIERYTGTCQYSLVDARQRETEESDTVTALASLSMVPQARAYTVKFTCTSDVGHCCETGSRMTAVNISMFTTNCVQGLKWGPRWFFNMFFAYPSYCLSFLISENHMFFYQNFIQMSTKSLQSHVSCRIPVIFDTCDANIVGVYTCDANIVGVYTCDANIIGVYTCDANIVGVYTCDANIVGVYTCNANIVGVYTCDANIVGVYTCDANIVGVYTCNANIVGVYTCDANIVGVYTCDANIVGVYTCNANIVGVYTCDANIVGVYTCDANIVGVYTCDANIVGVYTCDANIDPKLCKLGSLNQNIKVICNYIANV</sequence>
<keyword evidence="8" id="KW-0804">Transcription</keyword>
<evidence type="ECO:0000313" key="13">
    <source>
        <dbReference type="EMBL" id="WAQ95146.1"/>
    </source>
</evidence>
<evidence type="ECO:0000256" key="4">
    <source>
        <dbReference type="ARBA" id="ARBA00022491"/>
    </source>
</evidence>
<dbReference type="InterPro" id="IPR023801">
    <property type="entry name" value="His_deacetylse_dom"/>
</dbReference>
<dbReference type="CDD" id="cd11681">
    <property type="entry name" value="HDAC_classIIa"/>
    <property type="match status" value="1"/>
</dbReference>
<dbReference type="Gene3D" id="3.40.800.20">
    <property type="entry name" value="Histone deacetylase domain"/>
    <property type="match status" value="1"/>
</dbReference>
<evidence type="ECO:0000256" key="2">
    <source>
        <dbReference type="ARBA" id="ARBA00007738"/>
    </source>
</evidence>
<evidence type="ECO:0000256" key="6">
    <source>
        <dbReference type="ARBA" id="ARBA00022853"/>
    </source>
</evidence>
<keyword evidence="10" id="KW-0175">Coiled coil</keyword>
<keyword evidence="6" id="KW-0156">Chromatin regulator</keyword>
<evidence type="ECO:0000313" key="14">
    <source>
        <dbReference type="Proteomes" id="UP001164746"/>
    </source>
</evidence>
<keyword evidence="4" id="KW-0678">Repressor</keyword>
<accession>A0ABY7DBT8</accession>
<dbReference type="EC" id="3.5.1.98" evidence="3"/>
<dbReference type="InterPro" id="IPR037138">
    <property type="entry name" value="His_deacetylse_dom_sf"/>
</dbReference>
<dbReference type="PANTHER" id="PTHR45364">
    <property type="entry name" value="HISTONE DEACETYLASE 9-RELATED"/>
    <property type="match status" value="1"/>
</dbReference>
<keyword evidence="7" id="KW-0805">Transcription regulation</keyword>
<keyword evidence="9" id="KW-0539">Nucleus</keyword>
<dbReference type="Pfam" id="PF00850">
    <property type="entry name" value="Hist_deacetyl"/>
    <property type="match status" value="1"/>
</dbReference>
<evidence type="ECO:0000256" key="9">
    <source>
        <dbReference type="ARBA" id="ARBA00023242"/>
    </source>
</evidence>
<dbReference type="EMBL" id="CP111012">
    <property type="protein sequence ID" value="WAQ95146.1"/>
    <property type="molecule type" value="Genomic_DNA"/>
</dbReference>
<dbReference type="PANTHER" id="PTHR45364:SF13">
    <property type="entry name" value="HISTONE DEACETYLASE"/>
    <property type="match status" value="1"/>
</dbReference>
<organism evidence="13 14">
    <name type="scientific">Mya arenaria</name>
    <name type="common">Soft-shell clam</name>
    <dbReference type="NCBI Taxonomy" id="6604"/>
    <lineage>
        <taxon>Eukaryota</taxon>
        <taxon>Metazoa</taxon>
        <taxon>Spiralia</taxon>
        <taxon>Lophotrochozoa</taxon>
        <taxon>Mollusca</taxon>
        <taxon>Bivalvia</taxon>
        <taxon>Autobranchia</taxon>
        <taxon>Heteroconchia</taxon>
        <taxon>Euheterodonta</taxon>
        <taxon>Imparidentia</taxon>
        <taxon>Neoheterodontei</taxon>
        <taxon>Myida</taxon>
        <taxon>Myoidea</taxon>
        <taxon>Myidae</taxon>
        <taxon>Mya</taxon>
    </lineage>
</organism>
<dbReference type="PRINTS" id="PR01270">
    <property type="entry name" value="HDASUPER"/>
</dbReference>
<evidence type="ECO:0000256" key="11">
    <source>
        <dbReference type="SAM" id="MobiDB-lite"/>
    </source>
</evidence>
<feature type="region of interest" description="Disordered" evidence="11">
    <location>
        <begin position="275"/>
        <end position="305"/>
    </location>
</feature>
<feature type="region of interest" description="Disordered" evidence="11">
    <location>
        <begin position="186"/>
        <end position="210"/>
    </location>
</feature>
<evidence type="ECO:0000259" key="12">
    <source>
        <dbReference type="Pfam" id="PF00850"/>
    </source>
</evidence>
<feature type="region of interest" description="Disordered" evidence="11">
    <location>
        <begin position="415"/>
        <end position="446"/>
    </location>
</feature>
<evidence type="ECO:0000256" key="5">
    <source>
        <dbReference type="ARBA" id="ARBA00022801"/>
    </source>
</evidence>
<dbReference type="Proteomes" id="UP001164746">
    <property type="component" value="Chromosome 1"/>
</dbReference>
<feature type="coiled-coil region" evidence="10">
    <location>
        <begin position="81"/>
        <end position="153"/>
    </location>
</feature>
<comment type="subcellular location">
    <subcellularLocation>
        <location evidence="1">Nucleus</location>
    </subcellularLocation>
</comment>
<proteinExistence type="inferred from homology"/>
<gene>
    <name evidence="13" type="ORF">MAR_007617</name>
</gene>
<feature type="non-terminal residue" evidence="13">
    <location>
        <position position="1294"/>
    </location>
</feature>
<dbReference type="InterPro" id="IPR023696">
    <property type="entry name" value="Ureohydrolase_dom_sf"/>
</dbReference>
<feature type="domain" description="Histone deacetylase" evidence="12">
    <location>
        <begin position="628"/>
        <end position="944"/>
    </location>
</feature>
<evidence type="ECO:0000256" key="8">
    <source>
        <dbReference type="ARBA" id="ARBA00023163"/>
    </source>
</evidence>
<protein>
    <recommendedName>
        <fullName evidence="3">histone deacetylase</fullName>
        <ecNumber evidence="3">3.5.1.98</ecNumber>
    </recommendedName>
</protein>
<comment type="similarity">
    <text evidence="2">Belongs to the histone deacetylase family. HD type 2 subfamily.</text>
</comment>
<keyword evidence="14" id="KW-1185">Reference proteome</keyword>
<evidence type="ECO:0000256" key="10">
    <source>
        <dbReference type="SAM" id="Coils"/>
    </source>
</evidence>
<evidence type="ECO:0000256" key="7">
    <source>
        <dbReference type="ARBA" id="ARBA00023015"/>
    </source>
</evidence>
<name>A0ABY7DBT8_MYAAR</name>
<reference evidence="13" key="1">
    <citation type="submission" date="2022-11" db="EMBL/GenBank/DDBJ databases">
        <title>Centuries of genome instability and evolution in soft-shell clam transmissible cancer (bioRxiv).</title>
        <authorList>
            <person name="Hart S.F.M."/>
            <person name="Yonemitsu M.A."/>
            <person name="Giersch R.M."/>
            <person name="Beal B.F."/>
            <person name="Arriagada G."/>
            <person name="Davis B.W."/>
            <person name="Ostrander E.A."/>
            <person name="Goff S.P."/>
            <person name="Metzger M.J."/>
        </authorList>
    </citation>
    <scope>NUCLEOTIDE SEQUENCE</scope>
    <source>
        <strain evidence="13">MELC-2E11</strain>
        <tissue evidence="13">Siphon/mantle</tissue>
    </source>
</reference>
<dbReference type="Gene3D" id="2.160.20.80">
    <property type="entry name" value="E3 ubiquitin-protein ligase SopA"/>
    <property type="match status" value="1"/>
</dbReference>
<keyword evidence="5" id="KW-0378">Hydrolase</keyword>
<dbReference type="SUPFAM" id="SSF141571">
    <property type="entry name" value="Pentapeptide repeat-like"/>
    <property type="match status" value="1"/>
</dbReference>
<dbReference type="InterPro" id="IPR000286">
    <property type="entry name" value="HDACs"/>
</dbReference>
<dbReference type="SUPFAM" id="SSF52768">
    <property type="entry name" value="Arginase/deacetylase"/>
    <property type="match status" value="1"/>
</dbReference>
<evidence type="ECO:0000256" key="3">
    <source>
        <dbReference type="ARBA" id="ARBA00012111"/>
    </source>
</evidence>
<evidence type="ECO:0000256" key="1">
    <source>
        <dbReference type="ARBA" id="ARBA00004123"/>
    </source>
</evidence>